<dbReference type="EMBL" id="DTBH01000001">
    <property type="protein sequence ID" value="HGQ76325.1"/>
    <property type="molecule type" value="Genomic_DNA"/>
</dbReference>
<feature type="domain" description="HhH-GPD" evidence="12">
    <location>
        <begin position="48"/>
        <end position="195"/>
    </location>
</feature>
<keyword evidence="8 11" id="KW-0234">DNA repair</keyword>
<feature type="binding site" evidence="11">
    <location>
        <position position="204"/>
    </location>
    <ligand>
        <name>[4Fe-4S] cluster</name>
        <dbReference type="ChEBI" id="CHEBI:49883"/>
    </ligand>
</feature>
<proteinExistence type="inferred from homology"/>
<comment type="catalytic activity">
    <reaction evidence="11">
        <text>2'-deoxyribonucleotide-(2'-deoxyribose 5'-phosphate)-2'-deoxyribonucleotide-DNA = a 3'-end 2'-deoxyribonucleotide-(2,3-dehydro-2,3-deoxyribose 5'-phosphate)-DNA + a 5'-end 5'-phospho-2'-deoxyribonucleoside-DNA + H(+)</text>
        <dbReference type="Rhea" id="RHEA:66592"/>
        <dbReference type="Rhea" id="RHEA-COMP:13180"/>
        <dbReference type="Rhea" id="RHEA-COMP:16897"/>
        <dbReference type="Rhea" id="RHEA-COMP:17067"/>
        <dbReference type="ChEBI" id="CHEBI:15378"/>
        <dbReference type="ChEBI" id="CHEBI:136412"/>
        <dbReference type="ChEBI" id="CHEBI:157695"/>
        <dbReference type="ChEBI" id="CHEBI:167181"/>
        <dbReference type="EC" id="4.2.99.18"/>
    </reaction>
</comment>
<evidence type="ECO:0000259" key="12">
    <source>
        <dbReference type="SMART" id="SM00478"/>
    </source>
</evidence>
<comment type="cofactor">
    <cofactor evidence="11">
        <name>[4Fe-4S] cluster</name>
        <dbReference type="ChEBI" id="CHEBI:49883"/>
    </cofactor>
    <text evidence="11">Binds 1 [4Fe-4S] cluster.</text>
</comment>
<keyword evidence="9 11" id="KW-0456">Lyase</keyword>
<name>A0A172T1C4_FERPE</name>
<dbReference type="InterPro" id="IPR023170">
    <property type="entry name" value="HhH_base_excis_C"/>
</dbReference>
<evidence type="ECO:0000256" key="10">
    <source>
        <dbReference type="ARBA" id="ARBA00023295"/>
    </source>
</evidence>
<dbReference type="GO" id="GO:0046872">
    <property type="term" value="F:metal ion binding"/>
    <property type="evidence" value="ECO:0007669"/>
    <property type="project" value="UniProtKB-KW"/>
</dbReference>
<dbReference type="PANTHER" id="PTHR43286">
    <property type="entry name" value="ENDONUCLEASE III-LIKE PROTEIN 1"/>
    <property type="match status" value="1"/>
</dbReference>
<keyword evidence="3 11" id="KW-0479">Metal-binding</keyword>
<dbReference type="PIRSF" id="PIRSF001435">
    <property type="entry name" value="Nth"/>
    <property type="match status" value="1"/>
</dbReference>
<dbReference type="EMBL" id="DSZT01000027">
    <property type="protein sequence ID" value="HGU41459.1"/>
    <property type="molecule type" value="Genomic_DNA"/>
</dbReference>
<dbReference type="GO" id="GO:0000703">
    <property type="term" value="F:oxidized pyrimidine nucleobase lesion DNA N-glycosylase activity"/>
    <property type="evidence" value="ECO:0007669"/>
    <property type="project" value="TreeGrafter"/>
</dbReference>
<evidence type="ECO:0000256" key="6">
    <source>
        <dbReference type="ARBA" id="ARBA00023004"/>
    </source>
</evidence>
<keyword evidence="13" id="KW-0255">Endonuclease</keyword>
<evidence type="ECO:0000256" key="1">
    <source>
        <dbReference type="ARBA" id="ARBA00008343"/>
    </source>
</evidence>
<dbReference type="InterPro" id="IPR003265">
    <property type="entry name" value="HhH-GPD_domain"/>
</dbReference>
<dbReference type="PATRIC" id="fig|93466.3.peg.295"/>
<dbReference type="PANTHER" id="PTHR43286:SF1">
    <property type="entry name" value="ENDONUCLEASE III-LIKE PROTEIN 1"/>
    <property type="match status" value="1"/>
</dbReference>
<accession>A0A172T1C4</accession>
<dbReference type="EMBL" id="CP011393">
    <property type="protein sequence ID" value="ANE40798.1"/>
    <property type="molecule type" value="Genomic_DNA"/>
</dbReference>
<reference evidence="14" key="2">
    <citation type="journal article" date="2020" name="mSystems">
        <title>Genome- and Community-Level Interaction Insights into Carbon Utilization and Element Cycling Functions of Hydrothermarchaeota in Hydrothermal Sediment.</title>
        <authorList>
            <person name="Zhou Z."/>
            <person name="Liu Y."/>
            <person name="Xu W."/>
            <person name="Pan J."/>
            <person name="Luo Z.H."/>
            <person name="Li M."/>
        </authorList>
    </citation>
    <scope>NUCLEOTIDE SEQUENCE [LARGE SCALE GENOMIC DNA]</scope>
    <source>
        <strain evidence="15">SpSt-604</strain>
        <strain evidence="14">SpSt-640</strain>
    </source>
</reference>
<evidence type="ECO:0000256" key="7">
    <source>
        <dbReference type="ARBA" id="ARBA00023014"/>
    </source>
</evidence>
<dbReference type="SUPFAM" id="SSF48150">
    <property type="entry name" value="DNA-glycosylase"/>
    <property type="match status" value="1"/>
</dbReference>
<dbReference type="NCBIfam" id="TIGR01083">
    <property type="entry name" value="nth"/>
    <property type="match status" value="1"/>
</dbReference>
<evidence type="ECO:0000256" key="11">
    <source>
        <dbReference type="HAMAP-Rule" id="MF_00942"/>
    </source>
</evidence>
<dbReference type="PROSITE" id="PS00764">
    <property type="entry name" value="ENDONUCLEASE_III_1"/>
    <property type="match status" value="1"/>
</dbReference>
<dbReference type="Proteomes" id="UP000077096">
    <property type="component" value="Chromosome"/>
</dbReference>
<evidence type="ECO:0000256" key="8">
    <source>
        <dbReference type="ARBA" id="ARBA00023204"/>
    </source>
</evidence>
<keyword evidence="6 11" id="KW-0408">Iron</keyword>
<feature type="binding site" evidence="11">
    <location>
        <position position="213"/>
    </location>
    <ligand>
        <name>[4Fe-4S] cluster</name>
        <dbReference type="ChEBI" id="CHEBI:49883"/>
    </ligand>
</feature>
<keyword evidence="11" id="KW-0238">DNA-binding</keyword>
<dbReference type="GO" id="GO:0006289">
    <property type="term" value="P:nucleotide-excision repair"/>
    <property type="evidence" value="ECO:0007669"/>
    <property type="project" value="TreeGrafter"/>
</dbReference>
<dbReference type="FunFam" id="1.10.340.30:FF:000001">
    <property type="entry name" value="Endonuclease III"/>
    <property type="match status" value="1"/>
</dbReference>
<keyword evidence="10 11" id="KW-0326">Glycosidase</keyword>
<evidence type="ECO:0000256" key="9">
    <source>
        <dbReference type="ARBA" id="ARBA00023239"/>
    </source>
</evidence>
<dbReference type="GO" id="GO:0051539">
    <property type="term" value="F:4 iron, 4 sulfur cluster binding"/>
    <property type="evidence" value="ECO:0007669"/>
    <property type="project" value="UniProtKB-UniRule"/>
</dbReference>
<dbReference type="SMART" id="SM00478">
    <property type="entry name" value="ENDO3c"/>
    <property type="match status" value="1"/>
</dbReference>
<dbReference type="Pfam" id="PF00633">
    <property type="entry name" value="HHH"/>
    <property type="match status" value="1"/>
</dbReference>
<dbReference type="InterPro" id="IPR005759">
    <property type="entry name" value="Nth"/>
</dbReference>
<keyword evidence="5 11" id="KW-0378">Hydrolase</keyword>
<feature type="binding site" evidence="11">
    <location>
        <position position="197"/>
    </location>
    <ligand>
        <name>[4Fe-4S] cluster</name>
        <dbReference type="ChEBI" id="CHEBI:49883"/>
    </ligand>
</feature>
<dbReference type="GO" id="GO:0006285">
    <property type="term" value="P:base-excision repair, AP site formation"/>
    <property type="evidence" value="ECO:0007669"/>
    <property type="project" value="TreeGrafter"/>
</dbReference>
<keyword evidence="4 11" id="KW-0227">DNA damage</keyword>
<dbReference type="Gene3D" id="1.10.1670.10">
    <property type="entry name" value="Helix-hairpin-Helix base-excision DNA repair enzymes (C-terminal)"/>
    <property type="match status" value="1"/>
</dbReference>
<dbReference type="CDD" id="cd00056">
    <property type="entry name" value="ENDO3c"/>
    <property type="match status" value="1"/>
</dbReference>
<evidence type="ECO:0000256" key="3">
    <source>
        <dbReference type="ARBA" id="ARBA00022723"/>
    </source>
</evidence>
<evidence type="ECO:0000313" key="16">
    <source>
        <dbReference type="Proteomes" id="UP000077096"/>
    </source>
</evidence>
<dbReference type="AlphaFoldDB" id="A0A172T1C4"/>
<sequence length="220" mass="25202">MRNSSRKTQNRSEVNCDNINELARMIVEKFPREHEEKDPFKVLITTILSQRSRDENTEVSARNLFNVYENAEQLARAKPEELYELIKPSGLYKEKAERIIAVSKIILEKYGGKVPSNLEELLSLPGVGRKTANIVLHVSFGQQALAVDTHVHRISNRLGWVNTKTPEQTEEELKKILDPNLWGPVNGSMVEFGKQICRPISPKCETCFLTACCKYFKEKR</sequence>
<organism evidence="13 16">
    <name type="scientific">Fervidobacterium pennivorans</name>
    <dbReference type="NCBI Taxonomy" id="93466"/>
    <lineage>
        <taxon>Bacteria</taxon>
        <taxon>Thermotogati</taxon>
        <taxon>Thermotogota</taxon>
        <taxon>Thermotogae</taxon>
        <taxon>Thermotogales</taxon>
        <taxon>Fervidobacteriaceae</taxon>
        <taxon>Fervidobacterium</taxon>
    </lineage>
</organism>
<dbReference type="OrthoDB" id="9800977at2"/>
<keyword evidence="2 11" id="KW-0004">4Fe-4S</keyword>
<comment type="similarity">
    <text evidence="1 11">Belongs to the Nth/MutY family.</text>
</comment>
<dbReference type="KEGG" id="fng:JM64_01285"/>
<dbReference type="EC" id="4.2.99.18" evidence="11"/>
<dbReference type="PROSITE" id="PS01155">
    <property type="entry name" value="ENDONUCLEASE_III_2"/>
    <property type="match status" value="1"/>
</dbReference>
<keyword evidence="7 11" id="KW-0411">Iron-sulfur</keyword>
<evidence type="ECO:0000256" key="2">
    <source>
        <dbReference type="ARBA" id="ARBA00022485"/>
    </source>
</evidence>
<feature type="binding site" evidence="11">
    <location>
        <position position="207"/>
    </location>
    <ligand>
        <name>[4Fe-4S] cluster</name>
        <dbReference type="ChEBI" id="CHEBI:49883"/>
    </ligand>
</feature>
<dbReference type="InterPro" id="IPR011257">
    <property type="entry name" value="DNA_glycosylase"/>
</dbReference>
<dbReference type="Pfam" id="PF00730">
    <property type="entry name" value="HhH-GPD"/>
    <property type="match status" value="1"/>
</dbReference>
<dbReference type="InterPro" id="IPR004036">
    <property type="entry name" value="Endonuclease-III-like_CS2"/>
</dbReference>
<dbReference type="Gene3D" id="1.10.340.30">
    <property type="entry name" value="Hypothetical protein, domain 2"/>
    <property type="match status" value="1"/>
</dbReference>
<evidence type="ECO:0000313" key="13">
    <source>
        <dbReference type="EMBL" id="ANE40798.1"/>
    </source>
</evidence>
<dbReference type="HAMAP" id="MF_00942">
    <property type="entry name" value="Nth"/>
    <property type="match status" value="1"/>
</dbReference>
<dbReference type="GO" id="GO:0003677">
    <property type="term" value="F:DNA binding"/>
    <property type="evidence" value="ECO:0007669"/>
    <property type="project" value="UniProtKB-UniRule"/>
</dbReference>
<evidence type="ECO:0000256" key="5">
    <source>
        <dbReference type="ARBA" id="ARBA00022801"/>
    </source>
</evidence>
<dbReference type="GO" id="GO:0140078">
    <property type="term" value="F:class I DNA-(apurinic or apyrimidinic site) endonuclease activity"/>
    <property type="evidence" value="ECO:0007669"/>
    <property type="project" value="UniProtKB-EC"/>
</dbReference>
<keyword evidence="13" id="KW-0540">Nuclease</keyword>
<gene>
    <name evidence="11 14" type="primary">nth</name>
    <name evidence="15" type="ORF">ENT72_00820</name>
    <name evidence="14" type="ORF">ENU12_00005</name>
    <name evidence="13" type="ORF">JM64_01285</name>
</gene>
<evidence type="ECO:0000256" key="4">
    <source>
        <dbReference type="ARBA" id="ARBA00022763"/>
    </source>
</evidence>
<evidence type="ECO:0000313" key="14">
    <source>
        <dbReference type="EMBL" id="HGQ76325.1"/>
    </source>
</evidence>
<dbReference type="InterPro" id="IPR000445">
    <property type="entry name" value="HhH_motif"/>
</dbReference>
<reference evidence="13 16" key="1">
    <citation type="submission" date="2014-08" db="EMBL/GenBank/DDBJ databases">
        <title>Fervidobacterium pennivorans DYC genome.</title>
        <authorList>
            <person name="Wushke S."/>
        </authorList>
    </citation>
    <scope>NUCLEOTIDE SEQUENCE [LARGE SCALE GENOMIC DNA]</scope>
    <source>
        <strain evidence="13 16">DYC</strain>
    </source>
</reference>
<comment type="function">
    <text evidence="11">DNA repair enzyme that has both DNA N-glycosylase activity and AP-lyase activity. The DNA N-glycosylase activity releases various damaged pyrimidines from DNA by cleaving the N-glycosidic bond, leaving an AP (apurinic/apyrimidinic) site. The AP-lyase activity cleaves the phosphodiester bond 3' to the AP site by a beta-elimination, leaving a 3'-terminal unsaturated sugar and a product with a terminal 5'-phosphate.</text>
</comment>
<evidence type="ECO:0000313" key="15">
    <source>
        <dbReference type="EMBL" id="HGU41459.1"/>
    </source>
</evidence>
<protein>
    <recommendedName>
        <fullName evidence="11">Endonuclease III</fullName>
        <ecNumber evidence="11">4.2.99.18</ecNumber>
    </recommendedName>
    <alternativeName>
        <fullName evidence="11">DNA-(apurinic or apyrimidinic site) lyase</fullName>
    </alternativeName>
</protein>
<dbReference type="InterPro" id="IPR004035">
    <property type="entry name" value="Endouclease-III_FeS-bd_BS"/>
</dbReference>